<evidence type="ECO:0000313" key="5">
    <source>
        <dbReference type="EMBL" id="BBC20653.1"/>
    </source>
</evidence>
<keyword evidence="2" id="KW-0378">Hydrolase</keyword>
<organism evidence="5">
    <name type="scientific">Streptomyces nigrescens</name>
    <dbReference type="NCBI Taxonomy" id="1920"/>
    <lineage>
        <taxon>Bacteria</taxon>
        <taxon>Bacillati</taxon>
        <taxon>Actinomycetota</taxon>
        <taxon>Actinomycetes</taxon>
        <taxon>Kitasatosporales</taxon>
        <taxon>Streptomycetaceae</taxon>
        <taxon>Streptomyces</taxon>
    </lineage>
</organism>
<dbReference type="InterPro" id="IPR012223">
    <property type="entry name" value="TEII"/>
</dbReference>
<reference evidence="6" key="2">
    <citation type="submission" date="2022-06" db="EMBL/GenBank/DDBJ databases">
        <title>Complete genome sequence of Streptomyces nigrescens HEK616.</title>
        <authorList>
            <person name="Asamizu S."/>
            <person name="Onaka H."/>
        </authorList>
    </citation>
    <scope>NUCLEOTIDE SEQUENCE</scope>
    <source>
        <strain evidence="6">HEK616</strain>
    </source>
</reference>
<dbReference type="EMBL" id="AP026073">
    <property type="protein sequence ID" value="BDM73011.1"/>
    <property type="molecule type" value="Genomic_DNA"/>
</dbReference>
<keyword evidence="7" id="KW-1185">Reference proteome</keyword>
<feature type="compositionally biased region" description="Low complexity" evidence="3">
    <location>
        <begin position="285"/>
        <end position="298"/>
    </location>
</feature>
<dbReference type="PANTHER" id="PTHR11487">
    <property type="entry name" value="THIOESTERASE"/>
    <property type="match status" value="1"/>
</dbReference>
<evidence type="ECO:0000259" key="4">
    <source>
        <dbReference type="SMART" id="SM00824"/>
    </source>
</evidence>
<dbReference type="GO" id="GO:0016787">
    <property type="term" value="F:hydrolase activity"/>
    <property type="evidence" value="ECO:0007669"/>
    <property type="project" value="UniProtKB-KW"/>
</dbReference>
<dbReference type="Gene3D" id="3.40.50.1820">
    <property type="entry name" value="alpha/beta hydrolase"/>
    <property type="match status" value="1"/>
</dbReference>
<dbReference type="PANTHER" id="PTHR11487:SF0">
    <property type="entry name" value="S-ACYL FATTY ACID SYNTHASE THIOESTERASE, MEDIUM CHAIN"/>
    <property type="match status" value="1"/>
</dbReference>
<proteinExistence type="inferred from homology"/>
<reference evidence="5" key="1">
    <citation type="submission" date="2017-12" db="EMBL/GenBank/DDBJ databases">
        <title>Identification of the common biosynthetic gene cluster for both 5-alkyl-1,2,3,4-tetrahydroquinolines and streptoaminals.</title>
        <authorList>
            <person name="Ozaki T."/>
            <person name="Sugiyama R."/>
            <person name="Nishimura S."/>
            <person name="Asamizu S."/>
            <person name="Kakeya H."/>
            <person name="Onaka H."/>
        </authorList>
    </citation>
    <scope>NUCLEOTIDE SEQUENCE</scope>
    <source>
        <strain evidence="5">HEK616</strain>
    </source>
</reference>
<protein>
    <submittedName>
        <fullName evidence="5">Thioesterase</fullName>
    </submittedName>
</protein>
<gene>
    <name evidence="5" type="primary">stmI</name>
    <name evidence="6" type="ORF">HEK616_64980</name>
</gene>
<evidence type="ECO:0000313" key="6">
    <source>
        <dbReference type="EMBL" id="BDM73011.1"/>
    </source>
</evidence>
<dbReference type="InterPro" id="IPR001031">
    <property type="entry name" value="Thioesterase"/>
</dbReference>
<dbReference type="AlphaFoldDB" id="A0A3T0XEG5"/>
<dbReference type="InterPro" id="IPR020802">
    <property type="entry name" value="TesA-like"/>
</dbReference>
<accession>A0A3T0XEG5</accession>
<evidence type="ECO:0000256" key="3">
    <source>
        <dbReference type="SAM" id="MobiDB-lite"/>
    </source>
</evidence>
<dbReference type="InterPro" id="IPR029058">
    <property type="entry name" value="AB_hydrolase_fold"/>
</dbReference>
<dbReference type="EMBL" id="LC349994">
    <property type="protein sequence ID" value="BBC20653.1"/>
    <property type="molecule type" value="Genomic_DNA"/>
</dbReference>
<feature type="domain" description="Thioesterase TesA-like" evidence="4">
    <location>
        <begin position="26"/>
        <end position="254"/>
    </location>
</feature>
<dbReference type="RefSeq" id="WP_261956323.1">
    <property type="nucleotide sequence ID" value="NZ_AP026073.1"/>
</dbReference>
<name>A0A3T0XEG5_STRNI</name>
<dbReference type="Proteomes" id="UP001059597">
    <property type="component" value="Chromosome"/>
</dbReference>
<feature type="region of interest" description="Disordered" evidence="3">
    <location>
        <begin position="262"/>
        <end position="298"/>
    </location>
</feature>
<dbReference type="SMART" id="SM00824">
    <property type="entry name" value="PKS_TE"/>
    <property type="match status" value="1"/>
</dbReference>
<dbReference type="GO" id="GO:0008610">
    <property type="term" value="P:lipid biosynthetic process"/>
    <property type="evidence" value="ECO:0007669"/>
    <property type="project" value="TreeGrafter"/>
</dbReference>
<evidence type="ECO:0000256" key="2">
    <source>
        <dbReference type="ARBA" id="ARBA00022801"/>
    </source>
</evidence>
<comment type="similarity">
    <text evidence="1">Belongs to the thioesterase family.</text>
</comment>
<dbReference type="Pfam" id="PF00975">
    <property type="entry name" value="Thioesterase"/>
    <property type="match status" value="1"/>
</dbReference>
<evidence type="ECO:0000313" key="7">
    <source>
        <dbReference type="Proteomes" id="UP001059597"/>
    </source>
</evidence>
<dbReference type="SUPFAM" id="SSF53474">
    <property type="entry name" value="alpha/beta-Hydrolases"/>
    <property type="match status" value="1"/>
</dbReference>
<sequence length="298" mass="31964">MECSRWLRRLGPAPAADGAPPAARVVCFPHAGGGAAAFRPLAKAVAAAAAEEGAGPYEVLAVRYPGRHDRLHEERLEDLRELAARAFRGLLPLTGRQPLVLLGHSMGALIAYEVTRLLEGTGAGRPLRLVVSGAWAPSRVRGGTVHLRDDDGLIEEIRRTRGTDPRVLDDRELLAMALPVVRSDYKAVETYRHRPGPPLDTPLTALVGDADPLVAVDDAAAWRAHTAGDFRLRVFPGGDHFYLTRHWPDLARAVVAAPDRAASDRQGAVRPAGPGLLRGAQGGERQQAARPARLQQVG</sequence>
<evidence type="ECO:0000256" key="1">
    <source>
        <dbReference type="ARBA" id="ARBA00007169"/>
    </source>
</evidence>